<evidence type="ECO:0000313" key="2">
    <source>
        <dbReference type="EMBL" id="MDF1613108.1"/>
    </source>
</evidence>
<organism evidence="2 3">
    <name type="scientific">Stygiobacter electus</name>
    <dbReference type="NCBI Taxonomy" id="3032292"/>
    <lineage>
        <taxon>Bacteria</taxon>
        <taxon>Pseudomonadati</taxon>
        <taxon>Ignavibacteriota</taxon>
        <taxon>Ignavibacteria</taxon>
        <taxon>Ignavibacteriales</taxon>
        <taxon>Melioribacteraceae</taxon>
        <taxon>Stygiobacter</taxon>
    </lineage>
</organism>
<evidence type="ECO:0008006" key="4">
    <source>
        <dbReference type="Google" id="ProtNLM"/>
    </source>
</evidence>
<keyword evidence="1" id="KW-0472">Membrane</keyword>
<proteinExistence type="predicted"/>
<feature type="transmembrane region" description="Helical" evidence="1">
    <location>
        <begin position="6"/>
        <end position="26"/>
    </location>
</feature>
<keyword evidence="1" id="KW-1133">Transmembrane helix</keyword>
<comment type="caution">
    <text evidence="2">The sequence shown here is derived from an EMBL/GenBank/DDBJ whole genome shotgun (WGS) entry which is preliminary data.</text>
</comment>
<feature type="transmembrane region" description="Helical" evidence="1">
    <location>
        <begin position="93"/>
        <end position="117"/>
    </location>
</feature>
<keyword evidence="1" id="KW-0812">Transmembrane</keyword>
<dbReference type="EMBL" id="JARGDL010000027">
    <property type="protein sequence ID" value="MDF1613108.1"/>
    <property type="molecule type" value="Genomic_DNA"/>
</dbReference>
<name>A0AAE3TD60_9BACT</name>
<dbReference type="Proteomes" id="UP001221302">
    <property type="component" value="Unassembled WGS sequence"/>
</dbReference>
<gene>
    <name evidence="2" type="ORF">P0M35_13160</name>
</gene>
<accession>A0AAE3TD60</accession>
<protein>
    <recommendedName>
        <fullName evidence="4">Copper resistance protein D domain-containing protein</fullName>
    </recommendedName>
</protein>
<dbReference type="AlphaFoldDB" id="A0AAE3TD60"/>
<reference evidence="2" key="1">
    <citation type="submission" date="2023-03" db="EMBL/GenBank/DDBJ databases">
        <title>Stygiobacter electus gen. nov., sp. nov., facultatively anaerobic thermotolerant bacterium of the class Ignavibacteria from a well of Yessentuki mineral water deposit.</title>
        <authorList>
            <person name="Podosokorskaya O.A."/>
            <person name="Elcheninov A.G."/>
            <person name="Petrova N.F."/>
            <person name="Zavarzina D.G."/>
            <person name="Kublanov I.V."/>
            <person name="Merkel A.Y."/>
        </authorList>
    </citation>
    <scope>NUCLEOTIDE SEQUENCE</scope>
    <source>
        <strain evidence="2">09-Me</strain>
    </source>
</reference>
<keyword evidence="3" id="KW-1185">Reference proteome</keyword>
<feature type="transmembrane region" description="Helical" evidence="1">
    <location>
        <begin position="59"/>
        <end position="81"/>
    </location>
</feature>
<sequence length="173" mass="20300">MESFLYTLNLAVHNLLFVACAAAPFYQLRMVYKRAKFGKKLYYEMDSMMEEILSQQPRLCFWFIIGLIVTGFAFPLIHYGFHGEWQQRTSLVYWALSIKTFLVFIGFGIVNYGMFVIDKQIQVIFKTFKPNEQPPTDILDKFFALRTRRRKFCTVCLVLAIAILVISPILSFY</sequence>
<evidence type="ECO:0000313" key="3">
    <source>
        <dbReference type="Proteomes" id="UP001221302"/>
    </source>
</evidence>
<feature type="transmembrane region" description="Helical" evidence="1">
    <location>
        <begin position="152"/>
        <end position="172"/>
    </location>
</feature>
<evidence type="ECO:0000256" key="1">
    <source>
        <dbReference type="SAM" id="Phobius"/>
    </source>
</evidence>
<dbReference type="RefSeq" id="WP_321536879.1">
    <property type="nucleotide sequence ID" value="NZ_JARGDL010000027.1"/>
</dbReference>